<accession>A0AA86Q1S9</accession>
<proteinExistence type="predicted"/>
<reference evidence="3 4" key="2">
    <citation type="submission" date="2024-07" db="EMBL/GenBank/DDBJ databases">
        <authorList>
            <person name="Akdeniz Z."/>
        </authorList>
    </citation>
    <scope>NUCLEOTIDE SEQUENCE [LARGE SCALE GENOMIC DNA]</scope>
</reference>
<comment type="caution">
    <text evidence="2">The sequence shown here is derived from an EMBL/GenBank/DDBJ whole genome shotgun (WGS) entry which is preliminary data.</text>
</comment>
<protein>
    <submittedName>
        <fullName evidence="3">Hypothetical_protein</fullName>
    </submittedName>
</protein>
<sequence>MDLLDFDVVSPAPQLHAAAQSNDLLDFVSPTISHQQLKPADDLLDMLSPSISALPPRDPISVVSPLIHANDAINANIVNDNAINTINANQSPREPEPSSSQTEISNFDPQKPKNQQLAEKQIKTYTKAFQVNNKILLDQFASHQQHTCLLNKLLVQMEDDLSIQLQKHNQLIVEANNLQAQLQVLPVKMVEVKQLLGIIQRLELMLK</sequence>
<evidence type="ECO:0000313" key="4">
    <source>
        <dbReference type="Proteomes" id="UP001642409"/>
    </source>
</evidence>
<evidence type="ECO:0000256" key="1">
    <source>
        <dbReference type="SAM" id="MobiDB-lite"/>
    </source>
</evidence>
<name>A0AA86Q1S9_9EUKA</name>
<organism evidence="2">
    <name type="scientific">Hexamita inflata</name>
    <dbReference type="NCBI Taxonomy" id="28002"/>
    <lineage>
        <taxon>Eukaryota</taxon>
        <taxon>Metamonada</taxon>
        <taxon>Diplomonadida</taxon>
        <taxon>Hexamitidae</taxon>
        <taxon>Hexamitinae</taxon>
        <taxon>Hexamita</taxon>
    </lineage>
</organism>
<feature type="compositionally biased region" description="Polar residues" evidence="1">
    <location>
        <begin position="101"/>
        <end position="114"/>
    </location>
</feature>
<reference evidence="2" key="1">
    <citation type="submission" date="2023-06" db="EMBL/GenBank/DDBJ databases">
        <authorList>
            <person name="Kurt Z."/>
        </authorList>
    </citation>
    <scope>NUCLEOTIDE SEQUENCE</scope>
</reference>
<dbReference type="EMBL" id="CATOUU010000812">
    <property type="protein sequence ID" value="CAI9950505.1"/>
    <property type="molecule type" value="Genomic_DNA"/>
</dbReference>
<keyword evidence="4" id="KW-1185">Reference proteome</keyword>
<dbReference type="Proteomes" id="UP001642409">
    <property type="component" value="Unassembled WGS sequence"/>
</dbReference>
<gene>
    <name evidence="3" type="ORF">HINF_LOCUS34814</name>
    <name evidence="2" type="ORF">HINF_LOCUS38150</name>
</gene>
<evidence type="ECO:0000313" key="2">
    <source>
        <dbReference type="EMBL" id="CAI9950505.1"/>
    </source>
</evidence>
<feature type="compositionally biased region" description="Low complexity" evidence="1">
    <location>
        <begin position="87"/>
        <end position="100"/>
    </location>
</feature>
<dbReference type="EMBL" id="CAXDID020000124">
    <property type="protein sequence ID" value="CAL6033112.1"/>
    <property type="molecule type" value="Genomic_DNA"/>
</dbReference>
<evidence type="ECO:0000313" key="3">
    <source>
        <dbReference type="EMBL" id="CAL6033112.1"/>
    </source>
</evidence>
<feature type="region of interest" description="Disordered" evidence="1">
    <location>
        <begin position="87"/>
        <end position="114"/>
    </location>
</feature>
<dbReference type="AlphaFoldDB" id="A0AA86Q1S9"/>